<dbReference type="InterPro" id="IPR029071">
    <property type="entry name" value="Ubiquitin-like_domsf"/>
</dbReference>
<protein>
    <recommendedName>
        <fullName evidence="2">PUB domain-containing protein</fullName>
    </recommendedName>
</protein>
<evidence type="ECO:0000256" key="1">
    <source>
        <dbReference type="SAM" id="MobiDB-lite"/>
    </source>
</evidence>
<proteinExistence type="predicted"/>
<organism evidence="3">
    <name type="scientific">Hyalella azteca</name>
    <name type="common">Amphipod</name>
    <dbReference type="NCBI Taxonomy" id="294128"/>
    <lineage>
        <taxon>Eukaryota</taxon>
        <taxon>Metazoa</taxon>
        <taxon>Ecdysozoa</taxon>
        <taxon>Arthropoda</taxon>
        <taxon>Crustacea</taxon>
        <taxon>Multicrustacea</taxon>
        <taxon>Malacostraca</taxon>
        <taxon>Eumalacostraca</taxon>
        <taxon>Peracarida</taxon>
        <taxon>Amphipoda</taxon>
        <taxon>Senticaudata</taxon>
        <taxon>Talitrida</taxon>
        <taxon>Talitroidea</taxon>
        <taxon>Hyalellidae</taxon>
        <taxon>Hyalella</taxon>
    </lineage>
</organism>
<reference evidence="3" key="3">
    <citation type="submission" date="2019-06" db="EMBL/GenBank/DDBJ databases">
        <authorList>
            <person name="Poynton C."/>
            <person name="Hasenbein S."/>
            <person name="Benoit J.B."/>
            <person name="Sepulveda M.S."/>
            <person name="Poelchau M.F."/>
            <person name="Murali S.C."/>
            <person name="Chen S."/>
            <person name="Glastad K.M."/>
            <person name="Werren J.H."/>
            <person name="Vineis J.H."/>
            <person name="Bowen J.L."/>
            <person name="Friedrich M."/>
            <person name="Jones J."/>
            <person name="Robertson H.M."/>
            <person name="Feyereisen R."/>
            <person name="Mechler-Hickson A."/>
            <person name="Mathers N."/>
            <person name="Lee C.E."/>
            <person name="Colbourne J.K."/>
            <person name="Biales A."/>
            <person name="Johnston J.S."/>
            <person name="Wellborn G.A."/>
            <person name="Rosendale A.J."/>
            <person name="Cridge A.G."/>
            <person name="Munoz-Torres M.C."/>
            <person name="Bain P.A."/>
            <person name="Manny A.R."/>
            <person name="Major K.M."/>
            <person name="Lambert F.N."/>
            <person name="Vulpe C.D."/>
            <person name="Tuck P."/>
            <person name="Blalock B.J."/>
            <person name="Lin Y.-Y."/>
            <person name="Smith M.E."/>
            <person name="Ochoa-Acuna H."/>
            <person name="Chen M.-J.M."/>
            <person name="Childers C.P."/>
            <person name="Qu J."/>
            <person name="Dugan S."/>
            <person name="Lee S.L."/>
            <person name="Chao H."/>
            <person name="Dinh H."/>
            <person name="Han Y."/>
            <person name="Doddapaneni H."/>
            <person name="Worley K.C."/>
            <person name="Muzny D.M."/>
            <person name="Gibbs R.A."/>
            <person name="Richards S."/>
        </authorList>
    </citation>
    <scope>NUCLEOTIDE SEQUENCE</scope>
    <source>
        <strain evidence="3">HAZT.00-mixed</strain>
        <tissue evidence="3">Whole organism</tissue>
    </source>
</reference>
<dbReference type="CDD" id="cd10460">
    <property type="entry name" value="PUB_UBXD1"/>
    <property type="match status" value="1"/>
</dbReference>
<gene>
    <name evidence="3" type="ORF">HAZT_HAZT010573</name>
</gene>
<dbReference type="Pfam" id="PF09409">
    <property type="entry name" value="PUB"/>
    <property type="match status" value="1"/>
</dbReference>
<reference evidence="3" key="1">
    <citation type="submission" date="2014-08" db="EMBL/GenBank/DDBJ databases">
        <authorList>
            <person name="Murali S."/>
            <person name="Richards S."/>
            <person name="Bandaranaike D."/>
            <person name="Bellair M."/>
            <person name="Blankenburg K."/>
            <person name="Chao H."/>
            <person name="Dinh H."/>
            <person name="Doddapaneni H."/>
            <person name="Dugan-Rocha S."/>
            <person name="Elkadiri S."/>
            <person name="Gnanaolivu R."/>
            <person name="Hughes D."/>
            <person name="Lee S."/>
            <person name="Li M."/>
            <person name="Ming W."/>
            <person name="Munidasa M."/>
            <person name="Muniz J."/>
            <person name="Nguyen L."/>
            <person name="Osuji N."/>
            <person name="Pu L.-L."/>
            <person name="Puazo M."/>
            <person name="Skinner E."/>
            <person name="Qu C."/>
            <person name="Quiroz J."/>
            <person name="Raj R."/>
            <person name="Weissenberger G."/>
            <person name="Xin Y."/>
            <person name="Zou X."/>
            <person name="Han Y."/>
            <person name="Worley K."/>
            <person name="Muzny D."/>
            <person name="Gibbs R."/>
        </authorList>
    </citation>
    <scope>NUCLEOTIDE SEQUENCE</scope>
    <source>
        <strain evidence="3">HAZT.00-mixed</strain>
        <tissue evidence="3">Whole organism</tissue>
    </source>
</reference>
<accession>A0A6A0HB56</accession>
<dbReference type="PANTHER" id="PTHR23153:SF38">
    <property type="entry name" value="UBX DOMAIN-CONTAINING PROTEIN 6"/>
    <property type="match status" value="1"/>
</dbReference>
<dbReference type="InterPro" id="IPR018997">
    <property type="entry name" value="PUB_domain"/>
</dbReference>
<feature type="compositionally biased region" description="Polar residues" evidence="1">
    <location>
        <begin position="28"/>
        <end position="38"/>
    </location>
</feature>
<comment type="caution">
    <text evidence="3">The sequence shown here is derived from an EMBL/GenBank/DDBJ whole genome shotgun (WGS) entry which is preliminary data.</text>
</comment>
<evidence type="ECO:0000259" key="2">
    <source>
        <dbReference type="Pfam" id="PF09409"/>
    </source>
</evidence>
<dbReference type="SMART" id="SM00580">
    <property type="entry name" value="PUG"/>
    <property type="match status" value="1"/>
</dbReference>
<dbReference type="AlphaFoldDB" id="A0A6A0HB56"/>
<feature type="domain" description="PUB" evidence="2">
    <location>
        <begin position="169"/>
        <end position="257"/>
    </location>
</feature>
<reference evidence="3" key="2">
    <citation type="journal article" date="2018" name="Environ. Sci. Technol.">
        <title>The Toxicogenome of Hyalella azteca: A Model for Sediment Ecotoxicology and Evolutionary Toxicology.</title>
        <authorList>
            <person name="Poynton H.C."/>
            <person name="Hasenbein S."/>
            <person name="Benoit J.B."/>
            <person name="Sepulveda M.S."/>
            <person name="Poelchau M.F."/>
            <person name="Hughes D.S.T."/>
            <person name="Murali S.C."/>
            <person name="Chen S."/>
            <person name="Glastad K.M."/>
            <person name="Goodisman M.A.D."/>
            <person name="Werren J.H."/>
            <person name="Vineis J.H."/>
            <person name="Bowen J.L."/>
            <person name="Friedrich M."/>
            <person name="Jones J."/>
            <person name="Robertson H.M."/>
            <person name="Feyereisen R."/>
            <person name="Mechler-Hickson A."/>
            <person name="Mathers N."/>
            <person name="Lee C.E."/>
            <person name="Colbourne J.K."/>
            <person name="Biales A."/>
            <person name="Johnston J.S."/>
            <person name="Wellborn G.A."/>
            <person name="Rosendale A.J."/>
            <person name="Cridge A.G."/>
            <person name="Munoz-Torres M.C."/>
            <person name="Bain P.A."/>
            <person name="Manny A.R."/>
            <person name="Major K.M."/>
            <person name="Lambert F.N."/>
            <person name="Vulpe C.D."/>
            <person name="Tuck P."/>
            <person name="Blalock B.J."/>
            <person name="Lin Y.Y."/>
            <person name="Smith M.E."/>
            <person name="Ochoa-Acuna H."/>
            <person name="Chen M.M."/>
            <person name="Childers C.P."/>
            <person name="Qu J."/>
            <person name="Dugan S."/>
            <person name="Lee S.L."/>
            <person name="Chao H."/>
            <person name="Dinh H."/>
            <person name="Han Y."/>
            <person name="Doddapaneni H."/>
            <person name="Worley K.C."/>
            <person name="Muzny D.M."/>
            <person name="Gibbs R.A."/>
            <person name="Richards S."/>
        </authorList>
    </citation>
    <scope>NUCLEOTIDE SEQUENCE</scope>
    <source>
        <strain evidence="3">HAZT.00-mixed</strain>
        <tissue evidence="3">Whole organism</tissue>
    </source>
</reference>
<dbReference type="InterPro" id="IPR036339">
    <property type="entry name" value="PUB-like_dom_sf"/>
</dbReference>
<dbReference type="Gene3D" id="1.20.58.2190">
    <property type="match status" value="1"/>
</dbReference>
<dbReference type="OrthoDB" id="49605at2759"/>
<dbReference type="InterPro" id="IPR042774">
    <property type="entry name" value="UBXN6_PUB"/>
</dbReference>
<dbReference type="Proteomes" id="UP000711488">
    <property type="component" value="Unassembled WGS sequence"/>
</dbReference>
<dbReference type="SUPFAM" id="SSF143503">
    <property type="entry name" value="PUG domain-like"/>
    <property type="match status" value="1"/>
</dbReference>
<evidence type="ECO:0000313" key="3">
    <source>
        <dbReference type="EMBL" id="KAA0202922.1"/>
    </source>
</evidence>
<sequence length="422" mass="47742">MDVFKKFFEKKKTDIKFGKAGQGKKLTEASSSSGSAVNKPTPPQARINPSNSAQKAGQAALERFSAKPSGNVDWSLHAIKTQARREMEAEKKLLELSAADKPGTAIPPSTQTERPIQPVLFTSPFSGDEPDTYEVVKERIREALYEQLAEDESKMVAACLIIYTCNKNKEKIQICVDTLRKYLHNVILHPSEEKYRRIRVGNPAFSERVAAMQGGVELLRAVGFIEQQLSQQPDDQAATETFYVQFVFPSDGDVESLNTAMECLEAGEAVRPVLHRSPAVLLPQQAARQPVLPPEFFTLTKEELLREMQLRKEAVEESLVLRTKAMRDRANAREMRKYRFSFIRVRFPDGLTLQGTFKVSEKLQDFSEEDNERTLAEVFMVPAALLNFQWDETVSDEQLDDFILLKPEALEQLIEQQPENQS</sequence>
<dbReference type="PANTHER" id="PTHR23153">
    <property type="entry name" value="UBX-RELATED"/>
    <property type="match status" value="1"/>
</dbReference>
<dbReference type="GO" id="GO:0005737">
    <property type="term" value="C:cytoplasm"/>
    <property type="evidence" value="ECO:0007669"/>
    <property type="project" value="TreeGrafter"/>
</dbReference>
<name>A0A6A0HB56_HYAAZ</name>
<dbReference type="EMBL" id="JQDR03002755">
    <property type="protein sequence ID" value="KAA0202922.1"/>
    <property type="molecule type" value="Genomic_DNA"/>
</dbReference>
<feature type="region of interest" description="Disordered" evidence="1">
    <location>
        <begin position="18"/>
        <end position="62"/>
    </location>
</feature>
<dbReference type="SUPFAM" id="SSF54236">
    <property type="entry name" value="Ubiquitin-like"/>
    <property type="match status" value="1"/>
</dbReference>